<comment type="caution">
    <text evidence="4">The sequence shown here is derived from an EMBL/GenBank/DDBJ whole genome shotgun (WGS) entry which is preliminary data.</text>
</comment>
<dbReference type="Proteomes" id="UP000215902">
    <property type="component" value="Unassembled WGS sequence"/>
</dbReference>
<sequence length="68" mass="7618">MSQDRKQQLTKLFEQIDKDKSGYLSLSELKEGCAKIGITESEAQAVLSKMDVNQDGKVSVSEFLAYMK</sequence>
<dbReference type="EMBL" id="NIVC01000292">
    <property type="protein sequence ID" value="PAA86180.1"/>
    <property type="molecule type" value="Genomic_DNA"/>
</dbReference>
<dbReference type="CDD" id="cd00051">
    <property type="entry name" value="EFh"/>
    <property type="match status" value="1"/>
</dbReference>
<dbReference type="SUPFAM" id="SSF47473">
    <property type="entry name" value="EF-hand"/>
    <property type="match status" value="1"/>
</dbReference>
<feature type="domain" description="EF-hand" evidence="2">
    <location>
        <begin position="4"/>
        <end position="39"/>
    </location>
</feature>
<dbReference type="OrthoDB" id="120976at2759"/>
<dbReference type="PROSITE" id="PS00018">
    <property type="entry name" value="EF_HAND_1"/>
    <property type="match status" value="2"/>
</dbReference>
<evidence type="ECO:0000313" key="3">
    <source>
        <dbReference type="EMBL" id="PAA53041.1"/>
    </source>
</evidence>
<dbReference type="InterPro" id="IPR002048">
    <property type="entry name" value="EF_hand_dom"/>
</dbReference>
<dbReference type="SMART" id="SM00054">
    <property type="entry name" value="EFh"/>
    <property type="match status" value="2"/>
</dbReference>
<proteinExistence type="predicted"/>
<organism evidence="4 5">
    <name type="scientific">Macrostomum lignano</name>
    <dbReference type="NCBI Taxonomy" id="282301"/>
    <lineage>
        <taxon>Eukaryota</taxon>
        <taxon>Metazoa</taxon>
        <taxon>Spiralia</taxon>
        <taxon>Lophotrochozoa</taxon>
        <taxon>Platyhelminthes</taxon>
        <taxon>Rhabditophora</taxon>
        <taxon>Macrostomorpha</taxon>
        <taxon>Macrostomida</taxon>
        <taxon>Macrostomidae</taxon>
        <taxon>Macrostomum</taxon>
    </lineage>
</organism>
<gene>
    <name evidence="4" type="ORF">BOX15_Mlig023125g1</name>
    <name evidence="3" type="ORF">BOX15_Mlig023125g2</name>
</gene>
<dbReference type="InterPro" id="IPR011992">
    <property type="entry name" value="EF-hand-dom_pair"/>
</dbReference>
<evidence type="ECO:0000313" key="4">
    <source>
        <dbReference type="EMBL" id="PAA86180.1"/>
    </source>
</evidence>
<evidence type="ECO:0000259" key="2">
    <source>
        <dbReference type="PROSITE" id="PS50222"/>
    </source>
</evidence>
<dbReference type="EMBL" id="NIVC01003146">
    <property type="protein sequence ID" value="PAA53041.1"/>
    <property type="molecule type" value="Genomic_DNA"/>
</dbReference>
<feature type="domain" description="EF-hand" evidence="2">
    <location>
        <begin position="40"/>
        <end position="68"/>
    </location>
</feature>
<evidence type="ECO:0000313" key="5">
    <source>
        <dbReference type="Proteomes" id="UP000215902"/>
    </source>
</evidence>
<dbReference type="Gene3D" id="1.10.238.10">
    <property type="entry name" value="EF-hand"/>
    <property type="match status" value="1"/>
</dbReference>
<dbReference type="GO" id="GO:0005509">
    <property type="term" value="F:calcium ion binding"/>
    <property type="evidence" value="ECO:0007669"/>
    <property type="project" value="InterPro"/>
</dbReference>
<evidence type="ECO:0000256" key="1">
    <source>
        <dbReference type="ARBA" id="ARBA00022837"/>
    </source>
</evidence>
<keyword evidence="5" id="KW-1185">Reference proteome</keyword>
<reference evidence="4 5" key="1">
    <citation type="submission" date="2017-06" db="EMBL/GenBank/DDBJ databases">
        <title>A platform for efficient transgenesis in Macrostomum lignano, a flatworm model organism for stem cell research.</title>
        <authorList>
            <person name="Berezikov E."/>
        </authorList>
    </citation>
    <scope>NUCLEOTIDE SEQUENCE [LARGE SCALE GENOMIC DNA]</scope>
    <source>
        <strain evidence="4">DV1</strain>
        <tissue evidence="4">Whole organism</tissue>
    </source>
</reference>
<dbReference type="AlphaFoldDB" id="A0A267GJF4"/>
<dbReference type="InterPro" id="IPR018247">
    <property type="entry name" value="EF_Hand_1_Ca_BS"/>
</dbReference>
<keyword evidence="1" id="KW-0106">Calcium</keyword>
<protein>
    <recommendedName>
        <fullName evidence="2">EF-hand domain-containing protein</fullName>
    </recommendedName>
</protein>
<dbReference type="Pfam" id="PF13499">
    <property type="entry name" value="EF-hand_7"/>
    <property type="match status" value="1"/>
</dbReference>
<dbReference type="STRING" id="282301.A0A267GJF4"/>
<accession>A0A267GJF4</accession>
<name>A0A267GJF4_9PLAT</name>
<dbReference type="PROSITE" id="PS50222">
    <property type="entry name" value="EF_HAND_2"/>
    <property type="match status" value="2"/>
</dbReference>